<dbReference type="GO" id="GO:0003723">
    <property type="term" value="F:RNA binding"/>
    <property type="evidence" value="ECO:0007669"/>
    <property type="project" value="UniProtKB-UniRule"/>
</dbReference>
<dbReference type="InterPro" id="IPR035979">
    <property type="entry name" value="RBD_domain_sf"/>
</dbReference>
<evidence type="ECO:0000259" key="4">
    <source>
        <dbReference type="PROSITE" id="PS50102"/>
    </source>
</evidence>
<feature type="domain" description="RRM" evidence="4">
    <location>
        <begin position="50"/>
        <end position="101"/>
    </location>
</feature>
<dbReference type="Gene3D" id="3.30.70.330">
    <property type="match status" value="1"/>
</dbReference>
<organism evidence="5 6">
    <name type="scientific">Actinidia rufa</name>
    <dbReference type="NCBI Taxonomy" id="165716"/>
    <lineage>
        <taxon>Eukaryota</taxon>
        <taxon>Viridiplantae</taxon>
        <taxon>Streptophyta</taxon>
        <taxon>Embryophyta</taxon>
        <taxon>Tracheophyta</taxon>
        <taxon>Spermatophyta</taxon>
        <taxon>Magnoliopsida</taxon>
        <taxon>eudicotyledons</taxon>
        <taxon>Gunneridae</taxon>
        <taxon>Pentapetalae</taxon>
        <taxon>asterids</taxon>
        <taxon>Ericales</taxon>
        <taxon>Actinidiaceae</taxon>
        <taxon>Actinidia</taxon>
    </lineage>
</organism>
<evidence type="ECO:0000313" key="5">
    <source>
        <dbReference type="EMBL" id="GFZ10408.1"/>
    </source>
</evidence>
<dbReference type="InterPro" id="IPR000504">
    <property type="entry name" value="RRM_dom"/>
</dbReference>
<dbReference type="Pfam" id="PF00076">
    <property type="entry name" value="RRM_1"/>
    <property type="match status" value="1"/>
</dbReference>
<feature type="region of interest" description="Disordered" evidence="3">
    <location>
        <begin position="1"/>
        <end position="27"/>
    </location>
</feature>
<reference evidence="5 6" key="1">
    <citation type="submission" date="2019-07" db="EMBL/GenBank/DDBJ databases">
        <title>De Novo Assembly of kiwifruit Actinidia rufa.</title>
        <authorList>
            <person name="Sugita-Konishi S."/>
            <person name="Sato K."/>
            <person name="Mori E."/>
            <person name="Abe Y."/>
            <person name="Kisaki G."/>
            <person name="Hamano K."/>
            <person name="Suezawa K."/>
            <person name="Otani M."/>
            <person name="Fukuda T."/>
            <person name="Manabe T."/>
            <person name="Gomi K."/>
            <person name="Tabuchi M."/>
            <person name="Akimitsu K."/>
            <person name="Kataoka I."/>
        </authorList>
    </citation>
    <scope>NUCLEOTIDE SEQUENCE [LARGE SCALE GENOMIC DNA]</scope>
    <source>
        <strain evidence="6">cv. Fuchu</strain>
    </source>
</reference>
<dbReference type="Proteomes" id="UP000585474">
    <property type="component" value="Unassembled WGS sequence"/>
</dbReference>
<protein>
    <submittedName>
        <fullName evidence="5">Cold, circadian rhythm, and rna binding 2</fullName>
    </submittedName>
</protein>
<name>A0A7J0GI54_9ERIC</name>
<accession>A0A7J0GI54</accession>
<comment type="caution">
    <text evidence="5">The sequence shown here is derived from an EMBL/GenBank/DDBJ whole genome shotgun (WGS) entry which is preliminary data.</text>
</comment>
<dbReference type="SUPFAM" id="SSF54928">
    <property type="entry name" value="RNA-binding domain, RBD"/>
    <property type="match status" value="1"/>
</dbReference>
<dbReference type="AlphaFoldDB" id="A0A7J0GI54"/>
<keyword evidence="1 2" id="KW-0694">RNA-binding</keyword>
<evidence type="ECO:0000256" key="3">
    <source>
        <dbReference type="SAM" id="MobiDB-lite"/>
    </source>
</evidence>
<dbReference type="GO" id="GO:1990428">
    <property type="term" value="P:miRNA transport"/>
    <property type="evidence" value="ECO:0007669"/>
    <property type="project" value="TreeGrafter"/>
</dbReference>
<sequence length="173" mass="18395">MEEAEFRTSDASSEGSHGPPTTGPSRLSVLSSVMSSNRRSDESVWFDFSQIINDREIGRSRGFDFVTFKDEKSMRDAIEGMNGRILTVGASPSTRLSLAEVVAATAEVVVSAVEAEVEAAVKEVATTAAVVMAVVVMVVAYGDGGYRYSRAVVVVMETGGIRGCVLNDGSKFI</sequence>
<dbReference type="PANTHER" id="PTHR48024">
    <property type="entry name" value="GEO13361P1-RELATED"/>
    <property type="match status" value="1"/>
</dbReference>
<dbReference type="InterPro" id="IPR012677">
    <property type="entry name" value="Nucleotide-bd_a/b_plait_sf"/>
</dbReference>
<proteinExistence type="predicted"/>
<evidence type="ECO:0000256" key="1">
    <source>
        <dbReference type="ARBA" id="ARBA00022884"/>
    </source>
</evidence>
<dbReference type="PROSITE" id="PS50102">
    <property type="entry name" value="RRM"/>
    <property type="match status" value="1"/>
</dbReference>
<keyword evidence="6" id="KW-1185">Reference proteome</keyword>
<dbReference type="EMBL" id="BJWL01000021">
    <property type="protein sequence ID" value="GFZ10408.1"/>
    <property type="molecule type" value="Genomic_DNA"/>
</dbReference>
<gene>
    <name evidence="5" type="ORF">Acr_21g0010070</name>
</gene>
<evidence type="ECO:0000256" key="2">
    <source>
        <dbReference type="PROSITE-ProRule" id="PRU00176"/>
    </source>
</evidence>
<dbReference type="PANTHER" id="PTHR48024:SF56">
    <property type="entry name" value="HETEROGENEOUS NUCLEAR RIBONUCLEOPROTEIN A0"/>
    <property type="match status" value="1"/>
</dbReference>
<dbReference type="OrthoDB" id="439808at2759"/>
<dbReference type="InterPro" id="IPR050886">
    <property type="entry name" value="RNA-binding_reg"/>
</dbReference>
<evidence type="ECO:0000313" key="6">
    <source>
        <dbReference type="Proteomes" id="UP000585474"/>
    </source>
</evidence>